<dbReference type="SUPFAM" id="SSF53474">
    <property type="entry name" value="alpha/beta-Hydrolases"/>
    <property type="match status" value="1"/>
</dbReference>
<dbReference type="InterPro" id="IPR022742">
    <property type="entry name" value="Hydrolase_4"/>
</dbReference>
<sequence length="280" mass="29742">MVRSTARPTVATLTYKDGTTNPVRIFRGPDPAAPVLMIWPGVNVPAGYFDDFGRGLIDAGFNAVVSELRGQGDSRPRGATGTHGFQDVVTEDYPAVSALARQKFPGAPRILLGHSLGGLMGVMYAARARRNLAGVILIACGTGYYKLDGLSGTARRIGTSVAARAAARRGHWSGPDGLGEVPKGIVRDFDHLVQTGDFNVSGADVDYEARIAGTRTPVLTVAIAGDELVSEKQSRFVGEKFPESTHRRISDPLGHNQWILSPDAVIPALSGWIAQSLPRG</sequence>
<dbReference type="EMBL" id="LR131273">
    <property type="protein sequence ID" value="VDR39096.1"/>
    <property type="molecule type" value="Genomic_DNA"/>
</dbReference>
<protein>
    <submittedName>
        <fullName evidence="2">Predicted hydrolase of the alpha/beta-hydrolase fold</fullName>
    </submittedName>
</protein>
<dbReference type="InterPro" id="IPR029058">
    <property type="entry name" value="AB_hydrolase_fold"/>
</dbReference>
<dbReference type="PIRSF" id="PIRSF037442">
    <property type="entry name" value="UCP037442_abhydr"/>
    <property type="match status" value="1"/>
</dbReference>
<feature type="domain" description="Serine aminopeptidase S33" evidence="1">
    <location>
        <begin position="34"/>
        <end position="142"/>
    </location>
</feature>
<dbReference type="AlphaFoldDB" id="A0A3P8MCG5"/>
<accession>A0A3P8MCG5</accession>
<dbReference type="Gene3D" id="3.40.50.1820">
    <property type="entry name" value="alpha/beta hydrolase"/>
    <property type="match status" value="1"/>
</dbReference>
<dbReference type="OrthoDB" id="4536625at2"/>
<dbReference type="RefSeq" id="WP_126196240.1">
    <property type="nucleotide sequence ID" value="NZ_CP085954.1"/>
</dbReference>
<proteinExistence type="predicted"/>
<evidence type="ECO:0000259" key="1">
    <source>
        <dbReference type="Pfam" id="PF12146"/>
    </source>
</evidence>
<dbReference type="Proteomes" id="UP000271626">
    <property type="component" value="Chromosome"/>
</dbReference>
<dbReference type="Pfam" id="PF12146">
    <property type="entry name" value="Hydrolase_4"/>
    <property type="match status" value="1"/>
</dbReference>
<gene>
    <name evidence="2" type="ORF">NCTC10741_02232</name>
</gene>
<dbReference type="InterPro" id="IPR017208">
    <property type="entry name" value="UCP037442_abhydr"/>
</dbReference>
<organism evidence="2 3">
    <name type="scientific">Tsukamurella paurometabola</name>
    <name type="common">Corynebacterium paurometabolum</name>
    <dbReference type="NCBI Taxonomy" id="2061"/>
    <lineage>
        <taxon>Bacteria</taxon>
        <taxon>Bacillati</taxon>
        <taxon>Actinomycetota</taxon>
        <taxon>Actinomycetes</taxon>
        <taxon>Mycobacteriales</taxon>
        <taxon>Tsukamurellaceae</taxon>
        <taxon>Tsukamurella</taxon>
    </lineage>
</organism>
<dbReference type="GO" id="GO:0016787">
    <property type="term" value="F:hydrolase activity"/>
    <property type="evidence" value="ECO:0007669"/>
    <property type="project" value="UniProtKB-KW"/>
</dbReference>
<reference evidence="2 3" key="1">
    <citation type="submission" date="2018-12" db="EMBL/GenBank/DDBJ databases">
        <authorList>
            <consortium name="Pathogen Informatics"/>
        </authorList>
    </citation>
    <scope>NUCLEOTIDE SEQUENCE [LARGE SCALE GENOMIC DNA]</scope>
    <source>
        <strain evidence="2 3">NCTC10741</strain>
    </source>
</reference>
<evidence type="ECO:0000313" key="3">
    <source>
        <dbReference type="Proteomes" id="UP000271626"/>
    </source>
</evidence>
<keyword evidence="2" id="KW-0378">Hydrolase</keyword>
<name>A0A3P8MCG5_TSUPA</name>
<evidence type="ECO:0000313" key="2">
    <source>
        <dbReference type="EMBL" id="VDR39096.1"/>
    </source>
</evidence>